<comment type="caution">
    <text evidence="2">The sequence shown here is derived from an EMBL/GenBank/DDBJ whole genome shotgun (WGS) entry which is preliminary data.</text>
</comment>
<feature type="signal peptide" evidence="1">
    <location>
        <begin position="1"/>
        <end position="18"/>
    </location>
</feature>
<gene>
    <name evidence="2" type="ORF">ACFFK0_05075</name>
</gene>
<reference evidence="2 3" key="1">
    <citation type="submission" date="2024-09" db="EMBL/GenBank/DDBJ databases">
        <authorList>
            <person name="Sun Q."/>
            <person name="Mori K."/>
        </authorList>
    </citation>
    <scope>NUCLEOTIDE SEQUENCE [LARGE SCALE GENOMIC DNA]</scope>
    <source>
        <strain evidence="2 3">CCM 7759</strain>
    </source>
</reference>
<organism evidence="2 3">
    <name type="scientific">Paenibacillus chartarius</name>
    <dbReference type="NCBI Taxonomy" id="747481"/>
    <lineage>
        <taxon>Bacteria</taxon>
        <taxon>Bacillati</taxon>
        <taxon>Bacillota</taxon>
        <taxon>Bacilli</taxon>
        <taxon>Bacillales</taxon>
        <taxon>Paenibacillaceae</taxon>
        <taxon>Paenibacillus</taxon>
    </lineage>
</organism>
<evidence type="ECO:0008006" key="4">
    <source>
        <dbReference type="Google" id="ProtNLM"/>
    </source>
</evidence>
<evidence type="ECO:0000313" key="3">
    <source>
        <dbReference type="Proteomes" id="UP001589776"/>
    </source>
</evidence>
<dbReference type="Proteomes" id="UP001589776">
    <property type="component" value="Unassembled WGS sequence"/>
</dbReference>
<dbReference type="RefSeq" id="WP_377468848.1">
    <property type="nucleotide sequence ID" value="NZ_JBHLWN010000023.1"/>
</dbReference>
<sequence>MYCFMISLSLISSLLNNAPFLENPQYPKQSAKVLQRMYEQSEGTLTMEWDETVQSPKLLAGKLTEPSAHSPGWISYAYLDSIKTLYGLKRVKDDLKIVSIEQSDDVLKVYLQRQLYNKPVCGNLLTIDLDRSGSIRRIEGSLDTGLEKQRLGRPMYPAVTKDEAMKIALSSDHSLQGSKTIHIDQCYLPSRTGVPLVYVVNYERDGLPASLMIHSITGRIIK</sequence>
<keyword evidence="3" id="KW-1185">Reference proteome</keyword>
<protein>
    <recommendedName>
        <fullName evidence="4">PepSY domain-containing protein</fullName>
    </recommendedName>
</protein>
<accession>A0ABV6DGR4</accession>
<name>A0ABV6DGR4_9BACL</name>
<keyword evidence="1" id="KW-0732">Signal</keyword>
<dbReference type="EMBL" id="JBHLWN010000023">
    <property type="protein sequence ID" value="MFC0211833.1"/>
    <property type="molecule type" value="Genomic_DNA"/>
</dbReference>
<evidence type="ECO:0000256" key="1">
    <source>
        <dbReference type="SAM" id="SignalP"/>
    </source>
</evidence>
<evidence type="ECO:0000313" key="2">
    <source>
        <dbReference type="EMBL" id="MFC0211833.1"/>
    </source>
</evidence>
<proteinExistence type="predicted"/>
<feature type="chain" id="PRO_5045769328" description="PepSY domain-containing protein" evidence="1">
    <location>
        <begin position="19"/>
        <end position="222"/>
    </location>
</feature>